<evidence type="ECO:0000256" key="15">
    <source>
        <dbReference type="ARBA" id="ARBA00068771"/>
    </source>
</evidence>
<keyword evidence="12" id="KW-0689">Ribosomal protein</keyword>
<dbReference type="Gene3D" id="3.40.1190.20">
    <property type="match status" value="1"/>
</dbReference>
<dbReference type="CDD" id="cd01168">
    <property type="entry name" value="adenosine_kinase"/>
    <property type="match status" value="1"/>
</dbReference>
<dbReference type="GO" id="GO:1990904">
    <property type="term" value="C:ribonucleoprotein complex"/>
    <property type="evidence" value="ECO:0007669"/>
    <property type="project" value="UniProtKB-KW"/>
</dbReference>
<evidence type="ECO:0000256" key="4">
    <source>
        <dbReference type="ARBA" id="ARBA00010688"/>
    </source>
</evidence>
<keyword evidence="7" id="KW-0660">Purine salvage</keyword>
<organism evidence="19 20">
    <name type="scientific">Batillaria attramentaria</name>
    <dbReference type="NCBI Taxonomy" id="370345"/>
    <lineage>
        <taxon>Eukaryota</taxon>
        <taxon>Metazoa</taxon>
        <taxon>Spiralia</taxon>
        <taxon>Lophotrochozoa</taxon>
        <taxon>Mollusca</taxon>
        <taxon>Gastropoda</taxon>
        <taxon>Caenogastropoda</taxon>
        <taxon>Sorbeoconcha</taxon>
        <taxon>Cerithioidea</taxon>
        <taxon>Batillariidae</taxon>
        <taxon>Batillaria</taxon>
    </lineage>
</organism>
<evidence type="ECO:0000256" key="2">
    <source>
        <dbReference type="ARBA" id="ARBA00004801"/>
    </source>
</evidence>
<dbReference type="PRINTS" id="PR00989">
    <property type="entry name" value="ADENOKINASE"/>
</dbReference>
<dbReference type="GO" id="GO:0004001">
    <property type="term" value="F:adenosine kinase activity"/>
    <property type="evidence" value="ECO:0007669"/>
    <property type="project" value="UniProtKB-EC"/>
</dbReference>
<comment type="caution">
    <text evidence="19">The sequence shown here is derived from an EMBL/GenBank/DDBJ whole genome shotgun (WGS) entry which is preliminary data.</text>
</comment>
<comment type="pathway">
    <text evidence="2">Purine metabolism; AMP biosynthesis via salvage pathway; AMP from adenosine: step 1/1.</text>
</comment>
<keyword evidence="10" id="KW-0067">ATP-binding</keyword>
<accession>A0ABD0LA08</accession>
<protein>
    <recommendedName>
        <fullName evidence="15">Adenosine kinase</fullName>
        <ecNumber evidence="5">2.7.1.20</ecNumber>
    </recommendedName>
</protein>
<comment type="cofactor">
    <cofactor evidence="1">
        <name>Mg(2+)</name>
        <dbReference type="ChEBI" id="CHEBI:18420"/>
    </cofactor>
</comment>
<gene>
    <name evidence="19" type="ORF">BaRGS_00012749</name>
</gene>
<name>A0ABD0LA08_9CAEN</name>
<keyword evidence="20" id="KW-1185">Reference proteome</keyword>
<keyword evidence="11" id="KW-0460">Magnesium</keyword>
<feature type="domain" description="Carbohydrate kinase PfkB" evidence="18">
    <location>
        <begin position="275"/>
        <end position="572"/>
    </location>
</feature>
<dbReference type="GO" id="GO:0006166">
    <property type="term" value="P:purine ribonucleoside salvage"/>
    <property type="evidence" value="ECO:0007669"/>
    <property type="project" value="UniProtKB-KW"/>
</dbReference>
<evidence type="ECO:0000256" key="12">
    <source>
        <dbReference type="ARBA" id="ARBA00022980"/>
    </source>
</evidence>
<sequence length="649" mass="72183">MRLTVITCNYFKKYVQREIAKASGVTVYKPFQGWRTTGKKKWYYDENRPWTDAAKAANSPMKRQKPYLLEPISDEDWKIFKGDRTCHIARRTRATAELSWLPVILHHSSGTVNDIVTGAKMPDFCSKAVLCGINLSSGLDGRRMEAASPPRLAPPQLQSAKKWSQRRMRDRRCAGTPHTGSGRGGSTRAFSTQSRFTENQARRSVRARVGVGGRRGEMRLGIGRRYRWNEMSYSTDASQSESTGSTIPEGVLLGLGNPLLDITIYTDTSFLERYGLEANNAIIATDKHQQMFHDMVQNYNPTYIAGGATQNSIRVAQWLLQRHHATTFFGGVGDDNFRHIQEEKAAEVGVKVCYQVHRGKKTGVCGAIITGEDRSLVSELGAAELFEENYLHEARNWSYVEQARLYYIGGFVLPVSPDSVLSIARHCARHHKTLVMNLHATFLAKYFADRSMNLTQYIDYLFGNGEEAAEFSKEAGFDTNDIKEIALKTAALPKANGARPRTVIFTQGKKPTIIAVNGEVKEIPVQPVDPSLIKDTNGCGDAFVGGFLSQLAQNRSLVDSLRCGSYAAKVEVLVGPDKGKHGIVNGIIKERNWVYVEGLNCKYRWVNRTSTNPGAMLKVEKPLLVTSEVSLVDPSDRYNGALSSSSAYN</sequence>
<dbReference type="EMBL" id="JACVVK020000070">
    <property type="protein sequence ID" value="KAK7496048.1"/>
    <property type="molecule type" value="Genomic_DNA"/>
</dbReference>
<dbReference type="InterPro" id="IPR008991">
    <property type="entry name" value="Translation_prot_SH3-like_sf"/>
</dbReference>
<feature type="region of interest" description="Disordered" evidence="17">
    <location>
        <begin position="142"/>
        <end position="205"/>
    </location>
</feature>
<keyword evidence="9" id="KW-0418">Kinase</keyword>
<comment type="catalytic activity">
    <reaction evidence="14">
        <text>adenosine + ATP = AMP + ADP + H(+)</text>
        <dbReference type="Rhea" id="RHEA:20824"/>
        <dbReference type="ChEBI" id="CHEBI:15378"/>
        <dbReference type="ChEBI" id="CHEBI:16335"/>
        <dbReference type="ChEBI" id="CHEBI:30616"/>
        <dbReference type="ChEBI" id="CHEBI:456215"/>
        <dbReference type="ChEBI" id="CHEBI:456216"/>
        <dbReference type="EC" id="2.7.1.20"/>
    </reaction>
</comment>
<dbReference type="SUPFAM" id="SSF53613">
    <property type="entry name" value="Ribokinase-like"/>
    <property type="match status" value="1"/>
</dbReference>
<evidence type="ECO:0000256" key="7">
    <source>
        <dbReference type="ARBA" id="ARBA00022726"/>
    </source>
</evidence>
<keyword evidence="6" id="KW-0808">Transferase</keyword>
<dbReference type="InterPro" id="IPR011611">
    <property type="entry name" value="PfkB_dom"/>
</dbReference>
<dbReference type="Proteomes" id="UP001519460">
    <property type="component" value="Unassembled WGS sequence"/>
</dbReference>
<feature type="active site" description="Proton acceptor" evidence="16">
    <location>
        <position position="541"/>
    </location>
</feature>
<evidence type="ECO:0000256" key="10">
    <source>
        <dbReference type="ARBA" id="ARBA00022840"/>
    </source>
</evidence>
<dbReference type="PANTHER" id="PTHR45769">
    <property type="entry name" value="ADENOSINE KINASE"/>
    <property type="match status" value="1"/>
</dbReference>
<comment type="similarity">
    <text evidence="3">Belongs to the universal ribosomal protein uL24 family.</text>
</comment>
<evidence type="ECO:0000313" key="19">
    <source>
        <dbReference type="EMBL" id="KAK7496048.1"/>
    </source>
</evidence>
<dbReference type="InterPro" id="IPR029056">
    <property type="entry name" value="Ribokinase-like"/>
</dbReference>
<keyword evidence="13" id="KW-0687">Ribonucleoprotein</keyword>
<evidence type="ECO:0000313" key="20">
    <source>
        <dbReference type="Proteomes" id="UP001519460"/>
    </source>
</evidence>
<evidence type="ECO:0000259" key="18">
    <source>
        <dbReference type="Pfam" id="PF00294"/>
    </source>
</evidence>
<evidence type="ECO:0000256" key="6">
    <source>
        <dbReference type="ARBA" id="ARBA00022679"/>
    </source>
</evidence>
<reference evidence="19 20" key="1">
    <citation type="journal article" date="2023" name="Sci. Data">
        <title>Genome assembly of the Korean intertidal mud-creeper Batillaria attramentaria.</title>
        <authorList>
            <person name="Patra A.K."/>
            <person name="Ho P.T."/>
            <person name="Jun S."/>
            <person name="Lee S.J."/>
            <person name="Kim Y."/>
            <person name="Won Y.J."/>
        </authorList>
    </citation>
    <scope>NUCLEOTIDE SEQUENCE [LARGE SCALE GENOMIC DNA]</scope>
    <source>
        <strain evidence="19">Wonlab-2016</strain>
    </source>
</reference>
<evidence type="ECO:0000256" key="9">
    <source>
        <dbReference type="ARBA" id="ARBA00022777"/>
    </source>
</evidence>
<dbReference type="InterPro" id="IPR001805">
    <property type="entry name" value="Adenokinase"/>
</dbReference>
<dbReference type="AlphaFoldDB" id="A0ABD0LA08"/>
<dbReference type="CDD" id="cd06089">
    <property type="entry name" value="KOW_RPL26"/>
    <property type="match status" value="1"/>
</dbReference>
<evidence type="ECO:0000256" key="14">
    <source>
        <dbReference type="ARBA" id="ARBA00051362"/>
    </source>
</evidence>
<dbReference type="PANTHER" id="PTHR45769:SF3">
    <property type="entry name" value="ADENOSINE KINASE"/>
    <property type="match status" value="1"/>
</dbReference>
<dbReference type="GO" id="GO:0005840">
    <property type="term" value="C:ribosome"/>
    <property type="evidence" value="ECO:0007669"/>
    <property type="project" value="UniProtKB-KW"/>
</dbReference>
<dbReference type="GO" id="GO:0005524">
    <property type="term" value="F:ATP binding"/>
    <property type="evidence" value="ECO:0007669"/>
    <property type="project" value="UniProtKB-KW"/>
</dbReference>
<dbReference type="InterPro" id="IPR041988">
    <property type="entry name" value="Ribosomal_uL24_KOW"/>
</dbReference>
<comment type="similarity">
    <text evidence="4">Belongs to the carbohydrate kinase PfkB family.</text>
</comment>
<feature type="compositionally biased region" description="Polar residues" evidence="17">
    <location>
        <begin position="188"/>
        <end position="199"/>
    </location>
</feature>
<evidence type="ECO:0000256" key="1">
    <source>
        <dbReference type="ARBA" id="ARBA00001946"/>
    </source>
</evidence>
<evidence type="ECO:0000256" key="11">
    <source>
        <dbReference type="ARBA" id="ARBA00022842"/>
    </source>
</evidence>
<evidence type="ECO:0000256" key="13">
    <source>
        <dbReference type="ARBA" id="ARBA00023274"/>
    </source>
</evidence>
<dbReference type="Gene3D" id="2.30.30.30">
    <property type="match status" value="1"/>
</dbReference>
<dbReference type="SUPFAM" id="SSF50104">
    <property type="entry name" value="Translation proteins SH3-like domain"/>
    <property type="match status" value="1"/>
</dbReference>
<dbReference type="Gene3D" id="3.30.1110.10">
    <property type="match status" value="1"/>
</dbReference>
<keyword evidence="8" id="KW-0547">Nucleotide-binding</keyword>
<evidence type="ECO:0000256" key="17">
    <source>
        <dbReference type="SAM" id="MobiDB-lite"/>
    </source>
</evidence>
<evidence type="ECO:0000256" key="8">
    <source>
        <dbReference type="ARBA" id="ARBA00022741"/>
    </source>
</evidence>
<evidence type="ECO:0000256" key="5">
    <source>
        <dbReference type="ARBA" id="ARBA00012119"/>
    </source>
</evidence>
<dbReference type="EC" id="2.7.1.20" evidence="5"/>
<dbReference type="InterPro" id="IPR014722">
    <property type="entry name" value="Rib_uL2_dom2"/>
</dbReference>
<evidence type="ECO:0000256" key="16">
    <source>
        <dbReference type="PIRSR" id="PIRSR601805-1"/>
    </source>
</evidence>
<proteinExistence type="inferred from homology"/>
<dbReference type="FunFam" id="3.40.1190.20:FF:000076">
    <property type="entry name" value="Adenosine kinase"/>
    <property type="match status" value="1"/>
</dbReference>
<evidence type="ECO:0000256" key="3">
    <source>
        <dbReference type="ARBA" id="ARBA00010618"/>
    </source>
</evidence>
<dbReference type="Pfam" id="PF00294">
    <property type="entry name" value="PfkB"/>
    <property type="match status" value="1"/>
</dbReference>